<comment type="caution">
    <text evidence="1">The sequence shown here is derived from an EMBL/GenBank/DDBJ whole genome shotgun (WGS) entry which is preliminary data.</text>
</comment>
<evidence type="ECO:0000313" key="1">
    <source>
        <dbReference type="EMBL" id="GBF36563.1"/>
    </source>
</evidence>
<dbReference type="GO" id="GO:0003676">
    <property type="term" value="F:nucleic acid binding"/>
    <property type="evidence" value="ECO:0007669"/>
    <property type="project" value="InterPro"/>
</dbReference>
<name>A0A401HQR5_9EURY</name>
<dbReference type="EMBL" id="BFAX01000003">
    <property type="protein sequence ID" value="GBF36563.1"/>
    <property type="molecule type" value="Genomic_DNA"/>
</dbReference>
<dbReference type="Gene3D" id="3.40.50.150">
    <property type="entry name" value="Vaccinia Virus protein VP39"/>
    <property type="match status" value="1"/>
</dbReference>
<protein>
    <submittedName>
        <fullName evidence="1">Uncharacterized protein</fullName>
    </submittedName>
</protein>
<dbReference type="GO" id="GO:0032259">
    <property type="term" value="P:methylation"/>
    <property type="evidence" value="ECO:0007669"/>
    <property type="project" value="InterPro"/>
</dbReference>
<gene>
    <name evidence="1" type="ORF">MHHB_P0793</name>
</gene>
<dbReference type="PROSITE" id="PS00092">
    <property type="entry name" value="N6_MTASE"/>
    <property type="match status" value="1"/>
</dbReference>
<proteinExistence type="predicted"/>
<evidence type="ECO:0000313" key="2">
    <source>
        <dbReference type="Proteomes" id="UP000290527"/>
    </source>
</evidence>
<dbReference type="InterPro" id="IPR029063">
    <property type="entry name" value="SAM-dependent_MTases_sf"/>
</dbReference>
<accession>A0A401HQR5</accession>
<dbReference type="GO" id="GO:0008168">
    <property type="term" value="F:methyltransferase activity"/>
    <property type="evidence" value="ECO:0007669"/>
    <property type="project" value="InterPro"/>
</dbReference>
<keyword evidence="2" id="KW-1185">Reference proteome</keyword>
<dbReference type="AlphaFoldDB" id="A0A401HQR5"/>
<reference evidence="1 2" key="1">
    <citation type="journal article" date="2019" name="Int. J. Syst. Evol. Microbiol.">
        <title>Methanofervidicoccus abyssi gen. nov., sp. nov., a hydrogenotrophic methanogen, isolated from a hydrothermal vent chimney in the Mid-Cayman Spreading Center, the Caribbean Sea.</title>
        <authorList>
            <person name="Sakai S."/>
            <person name="Takaki Y."/>
            <person name="Miyazaki M."/>
            <person name="Ogawara M."/>
            <person name="Yanagawa K."/>
            <person name="Miyazaki J."/>
            <person name="Takai K."/>
        </authorList>
    </citation>
    <scope>NUCLEOTIDE SEQUENCE [LARGE SCALE GENOMIC DNA]</scope>
    <source>
        <strain evidence="1 2">HHB</strain>
    </source>
</reference>
<dbReference type="RefSeq" id="WP_131007329.1">
    <property type="nucleotide sequence ID" value="NZ_BFAX01000003.1"/>
</dbReference>
<dbReference type="OrthoDB" id="38200at2157"/>
<sequence length="78" mass="9281">MEIENLLKKFETKDMNEWNNVNADLVITDPPFGIGFSGKNGNYRRNAEYIVDGYVEWSVLYLNMKKRFNSCWKLLREI</sequence>
<dbReference type="InterPro" id="IPR002052">
    <property type="entry name" value="DNA_methylase_N6_adenine_CS"/>
</dbReference>
<organism evidence="1 2">
    <name type="scientific">Methanofervidicoccus abyssi</name>
    <dbReference type="NCBI Taxonomy" id="2082189"/>
    <lineage>
        <taxon>Archaea</taxon>
        <taxon>Methanobacteriati</taxon>
        <taxon>Methanobacteriota</taxon>
        <taxon>Methanomada group</taxon>
        <taxon>Methanococci</taxon>
        <taxon>Methanococcales</taxon>
        <taxon>Methanofervidicoccus</taxon>
    </lineage>
</organism>
<dbReference type="Proteomes" id="UP000290527">
    <property type="component" value="Unassembled WGS sequence"/>
</dbReference>